<comment type="caution">
    <text evidence="1">The sequence shown here is derived from an EMBL/GenBank/DDBJ whole genome shotgun (WGS) entry which is preliminary data.</text>
</comment>
<dbReference type="Proteomes" id="UP000799777">
    <property type="component" value="Unassembled WGS sequence"/>
</dbReference>
<protein>
    <submittedName>
        <fullName evidence="1">Uncharacterized protein</fullName>
    </submittedName>
</protein>
<gene>
    <name evidence="1" type="ORF">EK21DRAFT_115986</name>
</gene>
<dbReference type="AlphaFoldDB" id="A0A9P4H2D2"/>
<accession>A0A9P4H2D2</accession>
<keyword evidence="2" id="KW-1185">Reference proteome</keyword>
<proteinExistence type="predicted"/>
<organism evidence="1 2">
    <name type="scientific">Setomelanomma holmii</name>
    <dbReference type="NCBI Taxonomy" id="210430"/>
    <lineage>
        <taxon>Eukaryota</taxon>
        <taxon>Fungi</taxon>
        <taxon>Dikarya</taxon>
        <taxon>Ascomycota</taxon>
        <taxon>Pezizomycotina</taxon>
        <taxon>Dothideomycetes</taxon>
        <taxon>Pleosporomycetidae</taxon>
        <taxon>Pleosporales</taxon>
        <taxon>Pleosporineae</taxon>
        <taxon>Phaeosphaeriaceae</taxon>
        <taxon>Setomelanomma</taxon>
    </lineage>
</organism>
<sequence>MATHSLTINNLAALAKKMLPPPLPHRNMSAASLVMDQQRQPMLLKDFAADFANTPLSASFDHQATWAPRVAPRAANSPHLGLKDPSHDPLLFEDPDLEHSVRAFFGLPPLIDHLVAPNPSTEDTVDDPVDYYDVKELIKPYNPAVDDLKDFKERSKLPNIEKHNTIQSESNRPDLNAQWELLRRNLGLLDDI</sequence>
<reference evidence="1" key="1">
    <citation type="journal article" date="2020" name="Stud. Mycol.">
        <title>101 Dothideomycetes genomes: a test case for predicting lifestyles and emergence of pathogens.</title>
        <authorList>
            <person name="Haridas S."/>
            <person name="Albert R."/>
            <person name="Binder M."/>
            <person name="Bloem J."/>
            <person name="Labutti K."/>
            <person name="Salamov A."/>
            <person name="Andreopoulos B."/>
            <person name="Baker S."/>
            <person name="Barry K."/>
            <person name="Bills G."/>
            <person name="Bluhm B."/>
            <person name="Cannon C."/>
            <person name="Castanera R."/>
            <person name="Culley D."/>
            <person name="Daum C."/>
            <person name="Ezra D."/>
            <person name="Gonzalez J."/>
            <person name="Henrissat B."/>
            <person name="Kuo A."/>
            <person name="Liang C."/>
            <person name="Lipzen A."/>
            <person name="Lutzoni F."/>
            <person name="Magnuson J."/>
            <person name="Mondo S."/>
            <person name="Nolan M."/>
            <person name="Ohm R."/>
            <person name="Pangilinan J."/>
            <person name="Park H.-J."/>
            <person name="Ramirez L."/>
            <person name="Alfaro M."/>
            <person name="Sun H."/>
            <person name="Tritt A."/>
            <person name="Yoshinaga Y."/>
            <person name="Zwiers L.-H."/>
            <person name="Turgeon B."/>
            <person name="Goodwin S."/>
            <person name="Spatafora J."/>
            <person name="Crous P."/>
            <person name="Grigoriev I."/>
        </authorList>
    </citation>
    <scope>NUCLEOTIDE SEQUENCE</scope>
    <source>
        <strain evidence="1">CBS 110217</strain>
    </source>
</reference>
<dbReference type="EMBL" id="ML978246">
    <property type="protein sequence ID" value="KAF2026307.1"/>
    <property type="molecule type" value="Genomic_DNA"/>
</dbReference>
<name>A0A9P4H2D2_9PLEO</name>
<evidence type="ECO:0000313" key="1">
    <source>
        <dbReference type="EMBL" id="KAF2026307.1"/>
    </source>
</evidence>
<evidence type="ECO:0000313" key="2">
    <source>
        <dbReference type="Proteomes" id="UP000799777"/>
    </source>
</evidence>